<feature type="domain" description="KfrA N-terminal DNA-binding" evidence="2">
    <location>
        <begin position="8"/>
        <end position="114"/>
    </location>
</feature>
<proteinExistence type="predicted"/>
<comment type="caution">
    <text evidence="3">The sequence shown here is derived from an EMBL/GenBank/DDBJ whole genome shotgun (WGS) entry which is preliminary data.</text>
</comment>
<evidence type="ECO:0000313" key="3">
    <source>
        <dbReference type="EMBL" id="PTU49212.1"/>
    </source>
</evidence>
<protein>
    <submittedName>
        <fullName evidence="3">Transposase</fullName>
    </submittedName>
</protein>
<evidence type="ECO:0000313" key="4">
    <source>
        <dbReference type="Proteomes" id="UP000244874"/>
    </source>
</evidence>
<evidence type="ECO:0000259" key="2">
    <source>
        <dbReference type="Pfam" id="PF11740"/>
    </source>
</evidence>
<dbReference type="InterPro" id="IPR021104">
    <property type="entry name" value="KfrA_DNA-bd_N"/>
</dbReference>
<accession>A0A2R7UCY8</accession>
<dbReference type="EMBL" id="QANO01000193">
    <property type="protein sequence ID" value="PTU49212.1"/>
    <property type="molecule type" value="Genomic_DNA"/>
</dbReference>
<dbReference type="Proteomes" id="UP000244874">
    <property type="component" value="Unassembled WGS sequence"/>
</dbReference>
<name>A0A2R7UCY8_PSEDL</name>
<sequence length="328" mass="37621">MARAGINKALVQRARDALLARGEHPSIEAVRVELGNTGSKSTILRYLQELQAAEPHPPSVSLDDELQTFISSLAQRLAADAQASVAADRARLQRQQAAYEQQRAVDQARFEQLQLAHDALSTERREAQQRENALQRQVQQLEGERQRLLAGEQHAAQLLEERAQYIQSLEDKHQQARDALAHYRQQHLAQREQELHRHDQQVQQLQLELRQAQEQSIGKHEEVAQLYRELERLSHASQNHLREARQHSHALEHSQMQVVKLNQSLQLAETSLQTRTVEISVLREKARRYVLDHREDRRALRAQAKLVAQLRELLRPAQLPIQPDGVGG</sequence>
<gene>
    <name evidence="3" type="ORF">DBB42_26575</name>
</gene>
<dbReference type="Pfam" id="PF11740">
    <property type="entry name" value="KfrA_N"/>
    <property type="match status" value="1"/>
</dbReference>
<evidence type="ECO:0000256" key="1">
    <source>
        <dbReference type="SAM" id="Coils"/>
    </source>
</evidence>
<keyword evidence="1" id="KW-0175">Coiled coil</keyword>
<organism evidence="3 4">
    <name type="scientific">Pseudomonas plecoglossicida</name>
    <dbReference type="NCBI Taxonomy" id="70775"/>
    <lineage>
        <taxon>Bacteria</taxon>
        <taxon>Pseudomonadati</taxon>
        <taxon>Pseudomonadota</taxon>
        <taxon>Gammaproteobacteria</taxon>
        <taxon>Pseudomonadales</taxon>
        <taxon>Pseudomonadaceae</taxon>
        <taxon>Pseudomonas</taxon>
    </lineage>
</organism>
<feature type="coiled-coil region" evidence="1">
    <location>
        <begin position="110"/>
        <end position="243"/>
    </location>
</feature>
<dbReference type="AlphaFoldDB" id="A0A2R7UCY8"/>
<reference evidence="3 4" key="1">
    <citation type="submission" date="2018-04" db="EMBL/GenBank/DDBJ databases">
        <authorList>
            <person name="Go L.Y."/>
            <person name="Mitchell J.A."/>
        </authorList>
    </citation>
    <scope>NUCLEOTIDE SEQUENCE [LARGE SCALE GENOMIC DNA]</scope>
    <source>
        <strain evidence="3 4">KCJK7865</strain>
    </source>
</reference>
<dbReference type="RefSeq" id="WP_108481779.1">
    <property type="nucleotide sequence ID" value="NZ_QANO01000193.1"/>
</dbReference>